<dbReference type="Gene3D" id="3.40.50.150">
    <property type="entry name" value="Vaccinia Virus protein VP39"/>
    <property type="match status" value="1"/>
</dbReference>
<dbReference type="InterPro" id="IPR008576">
    <property type="entry name" value="MeTrfase_NTM1"/>
</dbReference>
<reference evidence="12" key="1">
    <citation type="submission" date="2021-01" db="EMBL/GenBank/DDBJ databases">
        <authorList>
            <person name="Corre E."/>
            <person name="Pelletier E."/>
            <person name="Niang G."/>
            <person name="Scheremetjew M."/>
            <person name="Finn R."/>
            <person name="Kale V."/>
            <person name="Holt S."/>
            <person name="Cochrane G."/>
            <person name="Meng A."/>
            <person name="Brown T."/>
            <person name="Cohen L."/>
        </authorList>
    </citation>
    <scope>NUCLEOTIDE SEQUENCE</scope>
    <source>
        <strain evidence="12">PLY182g</strain>
    </source>
</reference>
<evidence type="ECO:0000256" key="5">
    <source>
        <dbReference type="ARBA" id="ARBA00039112"/>
    </source>
</evidence>
<comment type="catalytic activity">
    <reaction evidence="10">
        <text>N-terminal L-alanyl-L-prolyl-L-lysyl-[protein] + 3 S-adenosyl-L-methionine = N-terminal N,N,N-trimethyl-L-alanyl-L-prolyl-L-lysyl-[protein] + 3 S-adenosyl-L-homocysteine + 3 H(+)</text>
        <dbReference type="Rhea" id="RHEA:54712"/>
        <dbReference type="Rhea" id="RHEA-COMP:13785"/>
        <dbReference type="Rhea" id="RHEA-COMP:13971"/>
        <dbReference type="ChEBI" id="CHEBI:15378"/>
        <dbReference type="ChEBI" id="CHEBI:57856"/>
        <dbReference type="ChEBI" id="CHEBI:59789"/>
        <dbReference type="ChEBI" id="CHEBI:138057"/>
        <dbReference type="ChEBI" id="CHEBI:138315"/>
        <dbReference type="EC" id="2.1.1.244"/>
    </reaction>
</comment>
<evidence type="ECO:0000256" key="2">
    <source>
        <dbReference type="ARBA" id="ARBA00022603"/>
    </source>
</evidence>
<dbReference type="GO" id="GO:0005737">
    <property type="term" value="C:cytoplasm"/>
    <property type="evidence" value="ECO:0007669"/>
    <property type="project" value="TreeGrafter"/>
</dbReference>
<name>A0A7S0LJ52_9EUKA</name>
<sequence>MSKRARLADQRQADVLPWHVPEEEWYASTLAHWTTQVQAETNDGVLGGYGDIHSVDSSGSLDFIAAWHAGRLPAGGESGRHAGTAARELSPIPHARALDCGAGIGRVSDGVLLHVCEHVELVEVSPALLESARSRLARYAPRVSYTSASLREFEPPAGAFDLVWLQWVLGHLTDTDVLALLRRCRASLRTSGAIVVKDNNAVPSDCEEGNPNYCIDTENASVCRSHAHLRALFKRAKLRVINCEQQLGFPRELHAVRMYLLVPAT</sequence>
<feature type="binding site" evidence="11">
    <location>
        <position position="106"/>
    </location>
    <ligand>
        <name>S-adenosyl-L-methionine</name>
        <dbReference type="ChEBI" id="CHEBI:59789"/>
    </ligand>
</feature>
<comment type="catalytic activity">
    <reaction evidence="9">
        <text>N-terminal L-prolyl-L-prolyl-L-lysyl-[protein] + 2 S-adenosyl-L-methionine = N-terminal N,N-dimethyl-L-prolyl-L-prolyl-L-lysyl-[protein] + 2 S-adenosyl-L-homocysteine + 2 H(+)</text>
        <dbReference type="Rhea" id="RHEA:54736"/>
        <dbReference type="Rhea" id="RHEA-COMP:13787"/>
        <dbReference type="Rhea" id="RHEA-COMP:13974"/>
        <dbReference type="ChEBI" id="CHEBI:15378"/>
        <dbReference type="ChEBI" id="CHEBI:57856"/>
        <dbReference type="ChEBI" id="CHEBI:59789"/>
        <dbReference type="ChEBI" id="CHEBI:138059"/>
        <dbReference type="ChEBI" id="CHEBI:138318"/>
        <dbReference type="EC" id="2.1.1.244"/>
    </reaction>
</comment>
<dbReference type="AlphaFoldDB" id="A0A7S0LJ52"/>
<accession>A0A7S0LJ52</accession>
<evidence type="ECO:0000256" key="3">
    <source>
        <dbReference type="ARBA" id="ARBA00022679"/>
    </source>
</evidence>
<dbReference type="PIRSF" id="PIRSF016958">
    <property type="entry name" value="DUF858_MeTrfase_lik"/>
    <property type="match status" value="1"/>
</dbReference>
<dbReference type="EMBL" id="HBEY01037067">
    <property type="protein sequence ID" value="CAD8614264.1"/>
    <property type="molecule type" value="Transcribed_RNA"/>
</dbReference>
<comment type="similarity">
    <text evidence="1">Belongs to the methyltransferase superfamily. NTM1 family.</text>
</comment>
<dbReference type="InterPro" id="IPR029063">
    <property type="entry name" value="SAM-dependent_MTases_sf"/>
</dbReference>
<dbReference type="Pfam" id="PF05891">
    <property type="entry name" value="Methyltransf_PK"/>
    <property type="match status" value="1"/>
</dbReference>
<proteinExistence type="inferred from homology"/>
<keyword evidence="2" id="KW-0489">Methyltransferase</keyword>
<evidence type="ECO:0000256" key="11">
    <source>
        <dbReference type="PIRSR" id="PIRSR016958-1"/>
    </source>
</evidence>
<dbReference type="PANTHER" id="PTHR12753">
    <property type="entry name" value="AD-003 - RELATED"/>
    <property type="match status" value="1"/>
</dbReference>
<evidence type="ECO:0000256" key="7">
    <source>
        <dbReference type="ARBA" id="ARBA00043129"/>
    </source>
</evidence>
<evidence type="ECO:0000256" key="6">
    <source>
        <dbReference type="ARBA" id="ARBA00039449"/>
    </source>
</evidence>
<keyword evidence="4 11" id="KW-0949">S-adenosyl-L-methionine</keyword>
<organism evidence="12">
    <name type="scientific">Coccolithus braarudii</name>
    <dbReference type="NCBI Taxonomy" id="221442"/>
    <lineage>
        <taxon>Eukaryota</taxon>
        <taxon>Haptista</taxon>
        <taxon>Haptophyta</taxon>
        <taxon>Prymnesiophyceae</taxon>
        <taxon>Coccolithales</taxon>
        <taxon>Coccolithaceae</taxon>
        <taxon>Coccolithus</taxon>
    </lineage>
</organism>
<feature type="binding site" evidence="11">
    <location>
        <position position="101"/>
    </location>
    <ligand>
        <name>S-adenosyl-L-methionine</name>
        <dbReference type="ChEBI" id="CHEBI:59789"/>
    </ligand>
</feature>
<feature type="binding site" evidence="11">
    <location>
        <position position="166"/>
    </location>
    <ligand>
        <name>S-adenosyl-L-methionine</name>
        <dbReference type="ChEBI" id="CHEBI:59789"/>
    </ligand>
</feature>
<dbReference type="GO" id="GO:0071885">
    <property type="term" value="F:N-terminal protein N-methyltransferase activity"/>
    <property type="evidence" value="ECO:0007669"/>
    <property type="project" value="UniProtKB-EC"/>
</dbReference>
<dbReference type="SUPFAM" id="SSF53335">
    <property type="entry name" value="S-adenosyl-L-methionine-dependent methyltransferases"/>
    <property type="match status" value="1"/>
</dbReference>
<comment type="catalytic activity">
    <reaction evidence="8">
        <text>N-terminal L-seryl-L-prolyl-L-lysyl-[protein] + 3 S-adenosyl-L-methionine = N-terminal N,N,N-trimethyl-L-seryl-L-prolyl-L-lysyl-[protein] + 3 S-adenosyl-L-homocysteine + 3 H(+)</text>
        <dbReference type="Rhea" id="RHEA:54724"/>
        <dbReference type="Rhea" id="RHEA-COMP:13789"/>
        <dbReference type="Rhea" id="RHEA-COMP:13973"/>
        <dbReference type="ChEBI" id="CHEBI:15378"/>
        <dbReference type="ChEBI" id="CHEBI:57856"/>
        <dbReference type="ChEBI" id="CHEBI:59789"/>
        <dbReference type="ChEBI" id="CHEBI:138061"/>
        <dbReference type="ChEBI" id="CHEBI:138317"/>
        <dbReference type="EC" id="2.1.1.244"/>
    </reaction>
</comment>
<dbReference type="GO" id="GO:0032259">
    <property type="term" value="P:methylation"/>
    <property type="evidence" value="ECO:0007669"/>
    <property type="project" value="UniProtKB-KW"/>
</dbReference>
<evidence type="ECO:0000256" key="8">
    <source>
        <dbReference type="ARBA" id="ARBA00047306"/>
    </source>
</evidence>
<dbReference type="CDD" id="cd02440">
    <property type="entry name" value="AdoMet_MTases"/>
    <property type="match status" value="1"/>
</dbReference>
<evidence type="ECO:0000256" key="4">
    <source>
        <dbReference type="ARBA" id="ARBA00022691"/>
    </source>
</evidence>
<evidence type="ECO:0000313" key="12">
    <source>
        <dbReference type="EMBL" id="CAD8614264.1"/>
    </source>
</evidence>
<gene>
    <name evidence="12" type="ORF">CPEL01642_LOCUS17645</name>
</gene>
<dbReference type="PANTHER" id="PTHR12753:SF0">
    <property type="entry name" value="ALPHA N-TERMINAL PROTEIN METHYLTRANSFERASE 1"/>
    <property type="match status" value="1"/>
</dbReference>
<keyword evidence="3" id="KW-0808">Transferase</keyword>
<evidence type="ECO:0000256" key="1">
    <source>
        <dbReference type="ARBA" id="ARBA00009059"/>
    </source>
</evidence>
<evidence type="ECO:0000256" key="9">
    <source>
        <dbReference type="ARBA" id="ARBA00047885"/>
    </source>
</evidence>
<dbReference type="EC" id="2.1.1.244" evidence="5"/>
<protein>
    <recommendedName>
        <fullName evidence="6">Alpha N-terminal protein methyltransferase 1</fullName>
        <ecNumber evidence="5">2.1.1.244</ecNumber>
    </recommendedName>
    <alternativeName>
        <fullName evidence="7">X-Pro-Lys N-terminal protein methyltransferase 1</fullName>
    </alternativeName>
</protein>
<evidence type="ECO:0000256" key="10">
    <source>
        <dbReference type="ARBA" id="ARBA00048167"/>
    </source>
</evidence>